<sequence length="140" mass="15949">MTANRSRKLFVNLPVKDLKRSVEFFTKLGFSFNPHFTDEKATCMILSEEAYVMLLVEERFRDFTQKQICDTTTSTEGIFALSAESRAEVDQIVNTAIAAGGTHAQKATDHGFMYVWSFYDIDGHHWEVAYMEPSAIPPQQ</sequence>
<dbReference type="PROSITE" id="PS51819">
    <property type="entry name" value="VOC"/>
    <property type="match status" value="1"/>
</dbReference>
<dbReference type="SUPFAM" id="SSF54593">
    <property type="entry name" value="Glyoxalase/Bleomycin resistance protein/Dihydroxybiphenyl dioxygenase"/>
    <property type="match status" value="1"/>
</dbReference>
<evidence type="ECO:0000313" key="2">
    <source>
        <dbReference type="EMBL" id="KYF70767.1"/>
    </source>
</evidence>
<dbReference type="InterPro" id="IPR029068">
    <property type="entry name" value="Glyas_Bleomycin-R_OHBP_Dase"/>
</dbReference>
<dbReference type="AlphaFoldDB" id="A0A150QRW7"/>
<feature type="domain" description="VOC" evidence="1">
    <location>
        <begin position="7"/>
        <end position="131"/>
    </location>
</feature>
<proteinExistence type="predicted"/>
<organism evidence="2 3">
    <name type="scientific">Sorangium cellulosum</name>
    <name type="common">Polyangium cellulosum</name>
    <dbReference type="NCBI Taxonomy" id="56"/>
    <lineage>
        <taxon>Bacteria</taxon>
        <taxon>Pseudomonadati</taxon>
        <taxon>Myxococcota</taxon>
        <taxon>Polyangia</taxon>
        <taxon>Polyangiales</taxon>
        <taxon>Polyangiaceae</taxon>
        <taxon>Sorangium</taxon>
    </lineage>
</organism>
<dbReference type="InterPro" id="IPR053863">
    <property type="entry name" value="Glyoxy/Ble-like_N"/>
</dbReference>
<comment type="caution">
    <text evidence="2">The sequence shown here is derived from an EMBL/GenBank/DDBJ whole genome shotgun (WGS) entry which is preliminary data.</text>
</comment>
<reference evidence="2 3" key="1">
    <citation type="submission" date="2014-02" db="EMBL/GenBank/DDBJ databases">
        <title>The small core and large imbalanced accessory genome model reveals a collaborative survival strategy of Sorangium cellulosum strains in nature.</title>
        <authorList>
            <person name="Han K."/>
            <person name="Peng R."/>
            <person name="Blom J."/>
            <person name="Li Y.-Z."/>
        </authorList>
    </citation>
    <scope>NUCLEOTIDE SEQUENCE [LARGE SCALE GENOMIC DNA]</scope>
    <source>
        <strain evidence="2 3">So0011-07</strain>
    </source>
</reference>
<dbReference type="Gene3D" id="3.10.180.10">
    <property type="entry name" value="2,3-Dihydroxybiphenyl 1,2-Dioxygenase, domain 1"/>
    <property type="match status" value="1"/>
</dbReference>
<dbReference type="Proteomes" id="UP000075635">
    <property type="component" value="Unassembled WGS sequence"/>
</dbReference>
<dbReference type="InterPro" id="IPR037523">
    <property type="entry name" value="VOC_core"/>
</dbReference>
<dbReference type="Pfam" id="PF22677">
    <property type="entry name" value="Ble-like_N"/>
    <property type="match status" value="1"/>
</dbReference>
<dbReference type="EMBL" id="JEMB01003561">
    <property type="protein sequence ID" value="KYF70767.1"/>
    <property type="molecule type" value="Genomic_DNA"/>
</dbReference>
<dbReference type="PANTHER" id="PTHR36503">
    <property type="entry name" value="BLR2520 PROTEIN"/>
    <property type="match status" value="1"/>
</dbReference>
<gene>
    <name evidence="2" type="ORF">BE17_02410</name>
</gene>
<name>A0A150QRW7_SORCE</name>
<accession>A0A150QRW7</accession>
<evidence type="ECO:0000259" key="1">
    <source>
        <dbReference type="PROSITE" id="PS51819"/>
    </source>
</evidence>
<dbReference type="PANTHER" id="PTHR36503:SF2">
    <property type="entry name" value="BLR2408 PROTEIN"/>
    <property type="match status" value="1"/>
</dbReference>
<protein>
    <recommendedName>
        <fullName evidence="1">VOC domain-containing protein</fullName>
    </recommendedName>
</protein>
<evidence type="ECO:0000313" key="3">
    <source>
        <dbReference type="Proteomes" id="UP000075635"/>
    </source>
</evidence>